<feature type="compositionally biased region" description="Low complexity" evidence="1">
    <location>
        <begin position="43"/>
        <end position="54"/>
    </location>
</feature>
<feature type="non-terminal residue" evidence="2">
    <location>
        <position position="1"/>
    </location>
</feature>
<organism evidence="2 3">
    <name type="scientific">Pseudomonas syringae</name>
    <dbReference type="NCBI Taxonomy" id="317"/>
    <lineage>
        <taxon>Bacteria</taxon>
        <taxon>Pseudomonadati</taxon>
        <taxon>Pseudomonadota</taxon>
        <taxon>Gammaproteobacteria</taxon>
        <taxon>Pseudomonadales</taxon>
        <taxon>Pseudomonadaceae</taxon>
        <taxon>Pseudomonas</taxon>
    </lineage>
</organism>
<name>A0A1C7YZ72_PSESX</name>
<dbReference type="AlphaFoldDB" id="A0A1C7YZ72"/>
<evidence type="ECO:0000313" key="3">
    <source>
        <dbReference type="Proteomes" id="UP000093104"/>
    </source>
</evidence>
<feature type="compositionally biased region" description="Basic and acidic residues" evidence="1">
    <location>
        <begin position="83"/>
        <end position="92"/>
    </location>
</feature>
<dbReference type="EMBL" id="LGSI01000070">
    <property type="protein sequence ID" value="OCR22067.1"/>
    <property type="molecule type" value="Genomic_DNA"/>
</dbReference>
<dbReference type="RefSeq" id="WP_205884882.1">
    <property type="nucleotide sequence ID" value="NZ_LGSI01000070.1"/>
</dbReference>
<evidence type="ECO:0000313" key="2">
    <source>
        <dbReference type="EMBL" id="OCR22067.1"/>
    </source>
</evidence>
<feature type="region of interest" description="Disordered" evidence="1">
    <location>
        <begin position="34"/>
        <end position="116"/>
    </location>
</feature>
<accession>A0A1C7YZ72</accession>
<sequence length="116" mass="11736">AAAKAAADAAAKAAADAAAKAAADAAAKETCSVSSTSALCQVTTPSTTSEPSKPVQQATEQLVRNTNNSLDQTFNETPLISDKSSEADKKDVAPSTPLASSAQSTKDEVAKKMYCN</sequence>
<reference evidence="2 3" key="1">
    <citation type="submission" date="2015-07" db="EMBL/GenBank/DDBJ databases">
        <title>Draft genome sequence of a diazotrophic, plant growth-promoting rhizobacterium of the Pseudomonas syringae complex.</title>
        <authorList>
            <person name="Patten C.L."/>
            <person name="Jeong H."/>
        </authorList>
    </citation>
    <scope>NUCLEOTIDE SEQUENCE [LARGE SCALE GENOMIC DNA]</scope>
    <source>
        <strain evidence="2 3">GR12-2</strain>
    </source>
</reference>
<protein>
    <submittedName>
        <fullName evidence="2">Uncharacterized protein</fullName>
    </submittedName>
</protein>
<dbReference type="Proteomes" id="UP000093104">
    <property type="component" value="Unassembled WGS sequence"/>
</dbReference>
<gene>
    <name evidence="2" type="ORF">AFK24_26120</name>
</gene>
<feature type="compositionally biased region" description="Polar residues" evidence="1">
    <location>
        <begin position="55"/>
        <end position="78"/>
    </location>
</feature>
<feature type="compositionally biased region" description="Basic and acidic residues" evidence="1">
    <location>
        <begin position="105"/>
        <end position="116"/>
    </location>
</feature>
<comment type="caution">
    <text evidence="2">The sequence shown here is derived from an EMBL/GenBank/DDBJ whole genome shotgun (WGS) entry which is preliminary data.</text>
</comment>
<evidence type="ECO:0000256" key="1">
    <source>
        <dbReference type="SAM" id="MobiDB-lite"/>
    </source>
</evidence>
<proteinExistence type="predicted"/>